<dbReference type="InterPro" id="IPR033238">
    <property type="entry name" value="BCL10/E10"/>
</dbReference>
<keyword evidence="5" id="KW-0597">Phosphoprotein</keyword>
<dbReference type="Ensembl" id="ENSPNAT00000052243.1">
    <property type="protein sequence ID" value="ENSPNAP00000038402.1"/>
    <property type="gene ID" value="ENSPNAG00000030521.1"/>
</dbReference>
<dbReference type="CTD" id="8915"/>
<dbReference type="GO" id="GO:2001238">
    <property type="term" value="P:positive regulation of extrinsic apoptotic signaling pathway"/>
    <property type="evidence" value="ECO:0007669"/>
    <property type="project" value="TreeGrafter"/>
</dbReference>
<evidence type="ECO:0000256" key="10">
    <source>
        <dbReference type="ARBA" id="ARBA00022990"/>
    </source>
</evidence>
<dbReference type="PROSITE" id="PS50209">
    <property type="entry name" value="CARD"/>
    <property type="match status" value="1"/>
</dbReference>
<evidence type="ECO:0000256" key="8">
    <source>
        <dbReference type="ARBA" id="ARBA00022843"/>
    </source>
</evidence>
<evidence type="ECO:0000256" key="13">
    <source>
        <dbReference type="ARBA" id="ARBA00064168"/>
    </source>
</evidence>
<keyword evidence="8" id="KW-0832">Ubl conjugation</keyword>
<evidence type="ECO:0000256" key="4">
    <source>
        <dbReference type="ARBA" id="ARBA00022499"/>
    </source>
</evidence>
<dbReference type="RefSeq" id="XP_017541874.1">
    <property type="nucleotide sequence ID" value="XM_017686385.2"/>
</dbReference>
<keyword evidence="12" id="KW-0472">Membrane</keyword>
<evidence type="ECO:0000256" key="5">
    <source>
        <dbReference type="ARBA" id="ARBA00022553"/>
    </source>
</evidence>
<dbReference type="PANTHER" id="PTHR34920">
    <property type="entry name" value="B-CELL LYMPHOMA/LEUKEMIA 10"/>
    <property type="match status" value="1"/>
</dbReference>
<reference evidence="18" key="2">
    <citation type="submission" date="2025-08" db="UniProtKB">
        <authorList>
            <consortium name="Ensembl"/>
        </authorList>
    </citation>
    <scope>IDENTIFICATION</scope>
</reference>
<dbReference type="GO" id="GO:0019209">
    <property type="term" value="F:kinase activator activity"/>
    <property type="evidence" value="ECO:0007669"/>
    <property type="project" value="TreeGrafter"/>
</dbReference>
<feature type="compositionally biased region" description="Polar residues" evidence="16">
    <location>
        <begin position="230"/>
        <end position="255"/>
    </location>
</feature>
<evidence type="ECO:0000256" key="6">
    <source>
        <dbReference type="ARBA" id="ARBA00022588"/>
    </source>
</evidence>
<proteinExistence type="predicted"/>
<dbReference type="GeneTree" id="ENSGT00940000165852"/>
<evidence type="ECO:0000256" key="14">
    <source>
        <dbReference type="ARBA" id="ARBA00068591"/>
    </source>
</evidence>
<evidence type="ECO:0000256" key="1">
    <source>
        <dbReference type="ARBA" id="ARBA00004285"/>
    </source>
</evidence>
<dbReference type="GO" id="GO:0006915">
    <property type="term" value="P:apoptotic process"/>
    <property type="evidence" value="ECO:0007669"/>
    <property type="project" value="UniProtKB-KW"/>
</dbReference>
<evidence type="ECO:0000256" key="7">
    <source>
        <dbReference type="ARBA" id="ARBA00022703"/>
    </source>
</evidence>
<organism evidence="18 19">
    <name type="scientific">Pygocentrus nattereri</name>
    <name type="common">Red-bellied piranha</name>
    <dbReference type="NCBI Taxonomy" id="42514"/>
    <lineage>
        <taxon>Eukaryota</taxon>
        <taxon>Metazoa</taxon>
        <taxon>Chordata</taxon>
        <taxon>Craniata</taxon>
        <taxon>Vertebrata</taxon>
        <taxon>Euteleostomi</taxon>
        <taxon>Actinopterygii</taxon>
        <taxon>Neopterygii</taxon>
        <taxon>Teleostei</taxon>
        <taxon>Ostariophysi</taxon>
        <taxon>Characiformes</taxon>
        <taxon>Characoidei</taxon>
        <taxon>Pygocentrus</taxon>
    </lineage>
</organism>
<dbReference type="InterPro" id="IPR011029">
    <property type="entry name" value="DEATH-like_dom_sf"/>
</dbReference>
<evidence type="ECO:0000256" key="3">
    <source>
        <dbReference type="ARBA" id="ARBA00022490"/>
    </source>
</evidence>
<evidence type="ECO:0000256" key="16">
    <source>
        <dbReference type="SAM" id="MobiDB-lite"/>
    </source>
</evidence>
<accession>A0AAR2IK42</accession>
<sequence length="255" mass="27404">MDASHLSEDEMAEVKKEVLERLRPYLVDKLIAERHFDYLRSKKILTREDTEEISCRSTRGKRAGKLLDLLAENPRGLDTLIESIQRCRTLNFIIVKITDEVQRVKNEKLEALKAAGVSSSGYSTSKCTSGASNDLSKTDFYDYDKCSTMCLHPDGEGSPASSVMSSSLNLHCVPSQGRGRSPLSVGTTAASLNVSSTSSCLPKPGDPGAPPLPDELEAEGQDMDAGACGSTGSSGDANFQPLRSRSLTPSVGNTL</sequence>
<name>A0AAR2IK42_PYGNA</name>
<dbReference type="GO" id="GO:0045087">
    <property type="term" value="P:innate immune response"/>
    <property type="evidence" value="ECO:0007669"/>
    <property type="project" value="UniProtKB-KW"/>
</dbReference>
<feature type="region of interest" description="Disordered" evidence="16">
    <location>
        <begin position="195"/>
        <end position="255"/>
    </location>
</feature>
<evidence type="ECO:0000313" key="19">
    <source>
        <dbReference type="Proteomes" id="UP001501920"/>
    </source>
</evidence>
<keyword evidence="4" id="KW-1017">Isopeptide bond</keyword>
<dbReference type="FunFam" id="1.10.533.10:FF:000022">
    <property type="entry name" value="B-cell lymphoma/leukemia 10"/>
    <property type="match status" value="1"/>
</dbReference>
<evidence type="ECO:0000256" key="9">
    <source>
        <dbReference type="ARBA" id="ARBA00022859"/>
    </source>
</evidence>
<dbReference type="InterPro" id="IPR042143">
    <property type="entry name" value="CARD_BCL10"/>
</dbReference>
<dbReference type="GO" id="GO:0043422">
    <property type="term" value="F:protein kinase B binding"/>
    <property type="evidence" value="ECO:0007669"/>
    <property type="project" value="TreeGrafter"/>
</dbReference>
<dbReference type="CDD" id="cd08810">
    <property type="entry name" value="CARD_BCL10"/>
    <property type="match status" value="1"/>
</dbReference>
<comment type="subunit">
    <text evidence="13">Homomultimer; homooligomerized following recruitment by CARD domain-containing proteins that form a nucleating helical template that recruits BCL10 via CARD-CARD interaction. Self-associates by CARD-CARD interaction and interacts with other CARD-proteins such as CARD9, CARD10, CARD11 and CARD14. Forms a complex with CARD14 and MALT1; resulting in the formation of a CBM (CARD14-BCL10-MALT1) complex. Forms a complex with CARD11 and MALT1; resulting in the formation of a CBM (CARD11-BCL10-MALT1) complex. Forms a complex with CARD9 and MALT1; resulting in the formation of a CBM (CARD9-BCL10-MALT1) complex. Found in a membrane raft complex, at least composed of BCL10, CARD11, DPP4 and IKBKB. Binds caspase-9 with its C-terminal domain. Interacts with TRAF2 and BIRC2/c-IAP2. Interacts with PELI2 and SOCS3; these interactions may be mutually exclusive.</text>
</comment>
<dbReference type="GO" id="GO:0005829">
    <property type="term" value="C:cytosol"/>
    <property type="evidence" value="ECO:0007669"/>
    <property type="project" value="TreeGrafter"/>
</dbReference>
<dbReference type="PANTHER" id="PTHR34920:SF1">
    <property type="entry name" value="B-CELL LYMPHOMA_LEUKEMIA 10"/>
    <property type="match status" value="1"/>
</dbReference>
<evidence type="ECO:0000256" key="2">
    <source>
        <dbReference type="ARBA" id="ARBA00004496"/>
    </source>
</evidence>
<dbReference type="Pfam" id="PF00619">
    <property type="entry name" value="CARD"/>
    <property type="match status" value="1"/>
</dbReference>
<keyword evidence="9" id="KW-0391">Immunity</keyword>
<dbReference type="GO" id="GO:0003713">
    <property type="term" value="F:transcription coactivator activity"/>
    <property type="evidence" value="ECO:0007669"/>
    <property type="project" value="TreeGrafter"/>
</dbReference>
<evidence type="ECO:0000256" key="11">
    <source>
        <dbReference type="ARBA" id="ARBA00023130"/>
    </source>
</evidence>
<keyword evidence="6" id="KW-0399">Innate immunity</keyword>
<keyword evidence="7" id="KW-0053">Apoptosis</keyword>
<evidence type="ECO:0000256" key="12">
    <source>
        <dbReference type="ARBA" id="ARBA00023136"/>
    </source>
</evidence>
<dbReference type="GO" id="GO:0045121">
    <property type="term" value="C:membrane raft"/>
    <property type="evidence" value="ECO:0007669"/>
    <property type="project" value="UniProtKB-SubCell"/>
</dbReference>
<gene>
    <name evidence="18" type="primary">BCL10</name>
</gene>
<feature type="domain" description="CARD" evidence="17">
    <location>
        <begin position="11"/>
        <end position="85"/>
    </location>
</feature>
<dbReference type="Gene3D" id="1.10.533.10">
    <property type="entry name" value="Death Domain, Fas"/>
    <property type="match status" value="1"/>
</dbReference>
<dbReference type="Proteomes" id="UP001501920">
    <property type="component" value="Chromosome 2"/>
</dbReference>
<dbReference type="GO" id="GO:0002250">
    <property type="term" value="P:adaptive immune response"/>
    <property type="evidence" value="ECO:0007669"/>
    <property type="project" value="UniProtKB-KW"/>
</dbReference>
<keyword evidence="3" id="KW-0963">Cytoplasm</keyword>
<dbReference type="GeneID" id="108413736"/>
<evidence type="ECO:0000313" key="18">
    <source>
        <dbReference type="Ensembl" id="ENSPNAP00000038402.1"/>
    </source>
</evidence>
<dbReference type="GO" id="GO:0032449">
    <property type="term" value="C:CBM complex"/>
    <property type="evidence" value="ECO:0007669"/>
    <property type="project" value="TreeGrafter"/>
</dbReference>
<comment type="subcellular location">
    <subcellularLocation>
        <location evidence="2">Cytoplasm</location>
    </subcellularLocation>
    <subcellularLocation>
        <location evidence="1">Membrane raft</location>
    </subcellularLocation>
</comment>
<reference evidence="18" key="3">
    <citation type="submission" date="2025-09" db="UniProtKB">
        <authorList>
            <consortium name="Ensembl"/>
        </authorList>
    </citation>
    <scope>IDENTIFICATION</scope>
</reference>
<evidence type="ECO:0000259" key="17">
    <source>
        <dbReference type="PROSITE" id="PS50209"/>
    </source>
</evidence>
<dbReference type="InterPro" id="IPR001315">
    <property type="entry name" value="CARD"/>
</dbReference>
<feature type="compositionally biased region" description="Pro residues" evidence="16">
    <location>
        <begin position="204"/>
        <end position="213"/>
    </location>
</feature>
<keyword evidence="19" id="KW-1185">Reference proteome</keyword>
<dbReference type="GO" id="GO:0051059">
    <property type="term" value="F:NF-kappaB binding"/>
    <property type="evidence" value="ECO:0007669"/>
    <property type="project" value="TreeGrafter"/>
</dbReference>
<evidence type="ECO:0000256" key="15">
    <source>
        <dbReference type="ARBA" id="ARBA00077472"/>
    </source>
</evidence>
<dbReference type="AlphaFoldDB" id="A0AAR2IK42"/>
<reference evidence="18 19" key="1">
    <citation type="submission" date="2020-10" db="EMBL/GenBank/DDBJ databases">
        <title>Pygocentrus nattereri (red-bellied piranha) genome, fPygNat1, primary haplotype.</title>
        <authorList>
            <person name="Myers G."/>
            <person name="Meyer A."/>
            <person name="Karagic N."/>
            <person name="Pippel M."/>
            <person name="Winkler S."/>
            <person name="Tracey A."/>
            <person name="Wood J."/>
            <person name="Formenti G."/>
            <person name="Howe K."/>
            <person name="Fedrigo O."/>
            <person name="Jarvis E.D."/>
        </authorList>
    </citation>
    <scope>NUCLEOTIDE SEQUENCE [LARGE SCALE GENOMIC DNA]</scope>
</reference>
<dbReference type="SUPFAM" id="SSF47986">
    <property type="entry name" value="DEATH domain"/>
    <property type="match status" value="1"/>
</dbReference>
<protein>
    <recommendedName>
        <fullName evidence="14">B-cell lymphoma/leukemia 10</fullName>
    </recommendedName>
    <alternativeName>
        <fullName evidence="15">B-cell CLL/lymphoma 10</fullName>
    </alternativeName>
</protein>
<keyword evidence="11" id="KW-1064">Adaptive immunity</keyword>
<keyword evidence="10" id="KW-0007">Acetylation</keyword>